<proteinExistence type="predicted"/>
<evidence type="ECO:0008006" key="3">
    <source>
        <dbReference type="Google" id="ProtNLM"/>
    </source>
</evidence>
<protein>
    <recommendedName>
        <fullName evidence="3">DUF1499 domain-containing protein</fullName>
    </recommendedName>
</protein>
<dbReference type="Proteomes" id="UP000246278">
    <property type="component" value="Unassembled WGS sequence"/>
</dbReference>
<name>A0A317T7B9_9CHLB</name>
<accession>A0A317T7B9</accession>
<dbReference type="EMBL" id="PDNZ01000007">
    <property type="protein sequence ID" value="PWW81341.1"/>
    <property type="molecule type" value="Genomic_DNA"/>
</dbReference>
<gene>
    <name evidence="1" type="ORF">CR164_09880</name>
</gene>
<reference evidence="2" key="1">
    <citation type="submission" date="2017-10" db="EMBL/GenBank/DDBJ databases">
        <authorList>
            <person name="Gaisin V.A."/>
            <person name="Rysina M.S."/>
            <person name="Grouzdev D.S."/>
        </authorList>
    </citation>
    <scope>NUCLEOTIDE SEQUENCE [LARGE SCALE GENOMIC DNA]</scope>
    <source>
        <strain evidence="2">V1</strain>
    </source>
</reference>
<organism evidence="1 2">
    <name type="scientific">Prosthecochloris marina</name>
    <dbReference type="NCBI Taxonomy" id="2017681"/>
    <lineage>
        <taxon>Bacteria</taxon>
        <taxon>Pseudomonadati</taxon>
        <taxon>Chlorobiota</taxon>
        <taxon>Chlorobiia</taxon>
        <taxon>Chlorobiales</taxon>
        <taxon>Chlorobiaceae</taxon>
        <taxon>Prosthecochloris</taxon>
    </lineage>
</organism>
<dbReference type="AlphaFoldDB" id="A0A317T7B9"/>
<dbReference type="RefSeq" id="WP_110023836.1">
    <property type="nucleotide sequence ID" value="NZ_PDNZ01000007.1"/>
</dbReference>
<sequence length="154" mass="17530">MRKFAYIYDILLTNKFTVMRVSSILRITVLFCTFLFVISCSSASTVSKDGKAPEVEPKYYNIEYVKVFAGAIEAVNAMEWQITFADKEIGIISAKTPTSLLTWGDEISIKVRKPENNRVRVDVSAGTSRQMIDWGKNRGNINNFYQQLDDILLK</sequence>
<keyword evidence="2" id="KW-1185">Reference proteome</keyword>
<comment type="caution">
    <text evidence="1">The sequence shown here is derived from an EMBL/GenBank/DDBJ whole genome shotgun (WGS) entry which is preliminary data.</text>
</comment>
<dbReference type="OrthoDB" id="9778341at2"/>
<evidence type="ECO:0000313" key="2">
    <source>
        <dbReference type="Proteomes" id="UP000246278"/>
    </source>
</evidence>
<evidence type="ECO:0000313" key="1">
    <source>
        <dbReference type="EMBL" id="PWW81341.1"/>
    </source>
</evidence>